<evidence type="ECO:0000313" key="4">
    <source>
        <dbReference type="Proteomes" id="UP000694546"/>
    </source>
</evidence>
<reference evidence="3" key="2">
    <citation type="submission" date="2025-09" db="UniProtKB">
        <authorList>
            <consortium name="Ensembl"/>
        </authorList>
    </citation>
    <scope>IDENTIFICATION</scope>
</reference>
<feature type="region of interest" description="Disordered" evidence="1">
    <location>
        <begin position="286"/>
        <end position="325"/>
    </location>
</feature>
<dbReference type="Pfam" id="PF00665">
    <property type="entry name" value="rve"/>
    <property type="match status" value="1"/>
</dbReference>
<dbReference type="InterPro" id="IPR036397">
    <property type="entry name" value="RNaseH_sf"/>
</dbReference>
<dbReference type="SUPFAM" id="SSF53098">
    <property type="entry name" value="Ribonuclease H-like"/>
    <property type="match status" value="1"/>
</dbReference>
<sequence>MRLNRYVLVIQDYFTKWVEAFPLPNEQAVTVAEVLASEWVCRYGAPQTLHSDQGRNFESEVFQEMCKLFGIDKTHTTPFRPQSDGQVEWFNATLQKILATTAERCHWDWDLMIPYAVMAYRATKHSSTGFTPNYMMFGREVSEPVDLVSGLPPDPEPAPSAPEYVQHLRERLELAHQITRDALGESVERAKRQYDKNCCRTHDNVGDAVWYLIKGTKKFKNRVRKFLPSYEGPFFVLGQLDDLVYRIQKGPKTKVKVVHHDQLKPYRCRDPLDNTWALEQAQSWTPMEVSPPDDVDPADTLLGLPQLFSNTDDSSSFPSSDPSVDIPVAAASHLDSSVPVE</sequence>
<dbReference type="AlphaFoldDB" id="A0A8C5C753"/>
<dbReference type="InterPro" id="IPR050951">
    <property type="entry name" value="Retrovirus_Pol_polyprotein"/>
</dbReference>
<reference evidence="3" key="1">
    <citation type="submission" date="2025-08" db="UniProtKB">
        <authorList>
            <consortium name="Ensembl"/>
        </authorList>
    </citation>
    <scope>IDENTIFICATION</scope>
</reference>
<dbReference type="GO" id="GO:0015074">
    <property type="term" value="P:DNA integration"/>
    <property type="evidence" value="ECO:0007669"/>
    <property type="project" value="InterPro"/>
</dbReference>
<dbReference type="Pfam" id="PF22938">
    <property type="entry name" value="Integrase_p58_C"/>
    <property type="match status" value="1"/>
</dbReference>
<dbReference type="GO" id="GO:0003676">
    <property type="term" value="F:nucleic acid binding"/>
    <property type="evidence" value="ECO:0007669"/>
    <property type="project" value="InterPro"/>
</dbReference>
<dbReference type="PANTHER" id="PTHR37984:SF5">
    <property type="entry name" value="PROTEIN NYNRIN-LIKE"/>
    <property type="match status" value="1"/>
</dbReference>
<name>A0A8C5C753_GADMO</name>
<feature type="compositionally biased region" description="Low complexity" evidence="1">
    <location>
        <begin position="309"/>
        <end position="325"/>
    </location>
</feature>
<proteinExistence type="predicted"/>
<evidence type="ECO:0000256" key="1">
    <source>
        <dbReference type="SAM" id="MobiDB-lite"/>
    </source>
</evidence>
<dbReference type="InterPro" id="IPR054465">
    <property type="entry name" value="Integrase_p58-like_C"/>
</dbReference>
<dbReference type="Proteomes" id="UP000694546">
    <property type="component" value="Chromosome 16"/>
</dbReference>
<dbReference type="InterPro" id="IPR001584">
    <property type="entry name" value="Integrase_cat-core"/>
</dbReference>
<dbReference type="OMA" id="TEMCHIL"/>
<dbReference type="Gene3D" id="3.30.420.10">
    <property type="entry name" value="Ribonuclease H-like superfamily/Ribonuclease H"/>
    <property type="match status" value="1"/>
</dbReference>
<feature type="domain" description="Integrase catalytic" evidence="2">
    <location>
        <begin position="1"/>
        <end position="140"/>
    </location>
</feature>
<keyword evidence="4" id="KW-1185">Reference proteome</keyword>
<dbReference type="PANTHER" id="PTHR37984">
    <property type="entry name" value="PROTEIN CBG26694"/>
    <property type="match status" value="1"/>
</dbReference>
<dbReference type="InterPro" id="IPR012337">
    <property type="entry name" value="RNaseH-like_sf"/>
</dbReference>
<evidence type="ECO:0000313" key="3">
    <source>
        <dbReference type="Ensembl" id="ENSGMOP00000057673.1"/>
    </source>
</evidence>
<protein>
    <recommendedName>
        <fullName evidence="2">Integrase catalytic domain-containing protein</fullName>
    </recommendedName>
</protein>
<dbReference type="FunFam" id="3.30.420.10:FF:000032">
    <property type="entry name" value="Retrovirus-related Pol polyprotein from transposon 297-like Protein"/>
    <property type="match status" value="1"/>
</dbReference>
<dbReference type="GeneTree" id="ENSGT01000000214408"/>
<organism evidence="3 4">
    <name type="scientific">Gadus morhua</name>
    <name type="common">Atlantic cod</name>
    <dbReference type="NCBI Taxonomy" id="8049"/>
    <lineage>
        <taxon>Eukaryota</taxon>
        <taxon>Metazoa</taxon>
        <taxon>Chordata</taxon>
        <taxon>Craniata</taxon>
        <taxon>Vertebrata</taxon>
        <taxon>Euteleostomi</taxon>
        <taxon>Actinopterygii</taxon>
        <taxon>Neopterygii</taxon>
        <taxon>Teleostei</taxon>
        <taxon>Neoteleostei</taxon>
        <taxon>Acanthomorphata</taxon>
        <taxon>Zeiogadaria</taxon>
        <taxon>Gadariae</taxon>
        <taxon>Gadiformes</taxon>
        <taxon>Gadoidei</taxon>
        <taxon>Gadidae</taxon>
        <taxon>Gadus</taxon>
    </lineage>
</organism>
<dbReference type="Ensembl" id="ENSGMOT00000047503.1">
    <property type="protein sequence ID" value="ENSGMOP00000057673.1"/>
    <property type="gene ID" value="ENSGMOG00000037109.1"/>
</dbReference>
<accession>A0A8C5C753</accession>
<evidence type="ECO:0000259" key="2">
    <source>
        <dbReference type="PROSITE" id="PS50994"/>
    </source>
</evidence>
<dbReference type="PROSITE" id="PS50994">
    <property type="entry name" value="INTEGRASE"/>
    <property type="match status" value="1"/>
</dbReference>